<evidence type="ECO:0000313" key="6">
    <source>
        <dbReference type="EMBL" id="KAJ8613257.1"/>
    </source>
</evidence>
<dbReference type="Pfam" id="PF00097">
    <property type="entry name" value="zf-C3HC4"/>
    <property type="match status" value="1"/>
</dbReference>
<keyword evidence="3" id="KW-0862">Zinc</keyword>
<dbReference type="InterPro" id="IPR001841">
    <property type="entry name" value="Znf_RING"/>
</dbReference>
<evidence type="ECO:0000256" key="3">
    <source>
        <dbReference type="ARBA" id="ARBA00022833"/>
    </source>
</evidence>
<evidence type="ECO:0000259" key="5">
    <source>
        <dbReference type="PROSITE" id="PS50089"/>
    </source>
</evidence>
<dbReference type="GO" id="GO:0008270">
    <property type="term" value="F:zinc ion binding"/>
    <property type="evidence" value="ECO:0007669"/>
    <property type="project" value="UniProtKB-KW"/>
</dbReference>
<feature type="domain" description="RING-type" evidence="5">
    <location>
        <begin position="21"/>
        <end position="62"/>
    </location>
</feature>
<comment type="caution">
    <text evidence="6">The sequence shown here is derived from an EMBL/GenBank/DDBJ whole genome shotgun (WGS) entry which is preliminary data.</text>
</comment>
<dbReference type="SUPFAM" id="SSF57850">
    <property type="entry name" value="RING/U-box"/>
    <property type="match status" value="1"/>
</dbReference>
<sequence length="327" mass="36643">MARVISQAAGFLEEEEEEEVCGICLEAYEDRVDTGCGHSYCKRCVEAVLQRGSLGARCPLCREALLPLRRHESGAPVACPERGSIVTASVGCVWRYSDQFARGVGGYDLLTQDCWLVVDACFYHVGAEAHSVPPGEYLVAFRVKRLRHLRFRGPVVLYLDGVEKRRVDLSQELATVGDWDLLVVGTLDLDIKRDVSASMRALDQTTSKSGLVIDCLVLYPPHKPPPSIVLKPDDSRAWTVVPANARPEHLIRLRRGRWTIDRQRCRLRNTDPPSFVWPGTDVVYTLTTVQHHELVWHSDHPATFAEIRWRPRPPSISAADICPCVLA</sequence>
<keyword evidence="1" id="KW-0479">Metal-binding</keyword>
<dbReference type="AlphaFoldDB" id="A0AAD7XU28"/>
<keyword evidence="2 4" id="KW-0863">Zinc-finger</keyword>
<dbReference type="InterPro" id="IPR013083">
    <property type="entry name" value="Znf_RING/FYVE/PHD"/>
</dbReference>
<reference evidence="6" key="1">
    <citation type="submission" date="2023-01" db="EMBL/GenBank/DDBJ databases">
        <title>Metagenome sequencing of chrysophaentin producing Chrysophaeum taylorii.</title>
        <authorList>
            <person name="Davison J."/>
            <person name="Bewley C."/>
        </authorList>
    </citation>
    <scope>NUCLEOTIDE SEQUENCE</scope>
    <source>
        <strain evidence="6">NIES-1699</strain>
    </source>
</reference>
<keyword evidence="7" id="KW-1185">Reference proteome</keyword>
<evidence type="ECO:0000256" key="4">
    <source>
        <dbReference type="PROSITE-ProRule" id="PRU00175"/>
    </source>
</evidence>
<dbReference type="Proteomes" id="UP001230188">
    <property type="component" value="Unassembled WGS sequence"/>
</dbReference>
<evidence type="ECO:0000313" key="7">
    <source>
        <dbReference type="Proteomes" id="UP001230188"/>
    </source>
</evidence>
<dbReference type="EMBL" id="JAQMWT010000034">
    <property type="protein sequence ID" value="KAJ8613257.1"/>
    <property type="molecule type" value="Genomic_DNA"/>
</dbReference>
<gene>
    <name evidence="6" type="ORF">CTAYLR_004537</name>
</gene>
<protein>
    <recommendedName>
        <fullName evidence="5">RING-type domain-containing protein</fullName>
    </recommendedName>
</protein>
<dbReference type="PROSITE" id="PS50089">
    <property type="entry name" value="ZF_RING_2"/>
    <property type="match status" value="1"/>
</dbReference>
<organism evidence="6 7">
    <name type="scientific">Chrysophaeum taylorii</name>
    <dbReference type="NCBI Taxonomy" id="2483200"/>
    <lineage>
        <taxon>Eukaryota</taxon>
        <taxon>Sar</taxon>
        <taxon>Stramenopiles</taxon>
        <taxon>Ochrophyta</taxon>
        <taxon>Pelagophyceae</taxon>
        <taxon>Pelagomonadales</taxon>
        <taxon>Pelagomonadaceae</taxon>
        <taxon>Chrysophaeum</taxon>
    </lineage>
</organism>
<dbReference type="Gene3D" id="3.30.40.10">
    <property type="entry name" value="Zinc/RING finger domain, C3HC4 (zinc finger)"/>
    <property type="match status" value="1"/>
</dbReference>
<evidence type="ECO:0000256" key="1">
    <source>
        <dbReference type="ARBA" id="ARBA00022723"/>
    </source>
</evidence>
<evidence type="ECO:0000256" key="2">
    <source>
        <dbReference type="ARBA" id="ARBA00022771"/>
    </source>
</evidence>
<name>A0AAD7XU28_9STRA</name>
<accession>A0AAD7XU28</accession>
<dbReference type="PROSITE" id="PS00518">
    <property type="entry name" value="ZF_RING_1"/>
    <property type="match status" value="1"/>
</dbReference>
<proteinExistence type="predicted"/>
<dbReference type="SMART" id="SM00184">
    <property type="entry name" value="RING"/>
    <property type="match status" value="1"/>
</dbReference>
<dbReference type="InterPro" id="IPR018957">
    <property type="entry name" value="Znf_C3HC4_RING-type"/>
</dbReference>
<dbReference type="InterPro" id="IPR017907">
    <property type="entry name" value="Znf_RING_CS"/>
</dbReference>